<comment type="similarity">
    <text evidence="1 3">Belongs to the bacterial flagellin family.</text>
</comment>
<keyword evidence="7" id="KW-1185">Reference proteome</keyword>
<protein>
    <recommendedName>
        <fullName evidence="3">Flagellin</fullName>
    </recommendedName>
</protein>
<dbReference type="SUPFAM" id="SSF64518">
    <property type="entry name" value="Phase 1 flagellin"/>
    <property type="match status" value="1"/>
</dbReference>
<proteinExistence type="inferred from homology"/>
<dbReference type="GO" id="GO:0005198">
    <property type="term" value="F:structural molecule activity"/>
    <property type="evidence" value="ECO:0007669"/>
    <property type="project" value="UniProtKB-UniRule"/>
</dbReference>
<evidence type="ECO:0000256" key="3">
    <source>
        <dbReference type="RuleBase" id="RU362073"/>
    </source>
</evidence>
<dbReference type="GO" id="GO:0009288">
    <property type="term" value="C:bacterial-type flagellum"/>
    <property type="evidence" value="ECO:0007669"/>
    <property type="project" value="UniProtKB-SubCell"/>
</dbReference>
<accession>A0AAX2AHR0</accession>
<dbReference type="PANTHER" id="PTHR42792:SF2">
    <property type="entry name" value="FLAGELLIN"/>
    <property type="match status" value="1"/>
</dbReference>
<reference evidence="6 7" key="1">
    <citation type="submission" date="2017-09" db="EMBL/GenBank/DDBJ databases">
        <title>Genomics of the genus Arcobacter.</title>
        <authorList>
            <person name="Perez-Cataluna A."/>
            <person name="Figueras M.J."/>
            <person name="Salas-Masso N."/>
        </authorList>
    </citation>
    <scope>NUCLEOTIDE SEQUENCE [LARGE SCALE GENOMIC DNA]</scope>
    <source>
        <strain evidence="6 7">CECT 7386</strain>
    </source>
</reference>
<evidence type="ECO:0000259" key="4">
    <source>
        <dbReference type="Pfam" id="PF00669"/>
    </source>
</evidence>
<dbReference type="AlphaFoldDB" id="A0AAX2AHR0"/>
<dbReference type="PANTHER" id="PTHR42792">
    <property type="entry name" value="FLAGELLIN"/>
    <property type="match status" value="1"/>
</dbReference>
<comment type="caution">
    <text evidence="6">The sequence shown here is derived from an EMBL/GenBank/DDBJ whole genome shotgun (WGS) entry which is preliminary data.</text>
</comment>
<keyword evidence="6" id="KW-0969">Cilium</keyword>
<dbReference type="InterPro" id="IPR046358">
    <property type="entry name" value="Flagellin_C"/>
</dbReference>
<keyword evidence="6" id="KW-0966">Cell projection</keyword>
<evidence type="ECO:0000313" key="7">
    <source>
        <dbReference type="Proteomes" id="UP000290092"/>
    </source>
</evidence>
<dbReference type="InterPro" id="IPR001029">
    <property type="entry name" value="Flagellin_N"/>
</dbReference>
<dbReference type="Pfam" id="PF00669">
    <property type="entry name" value="Flagellin_N"/>
    <property type="match status" value="1"/>
</dbReference>
<feature type="domain" description="Flagellin N-terminal" evidence="4">
    <location>
        <begin position="18"/>
        <end position="135"/>
    </location>
</feature>
<dbReference type="GO" id="GO:0005576">
    <property type="term" value="C:extracellular region"/>
    <property type="evidence" value="ECO:0007669"/>
    <property type="project" value="UniProtKB-SubCell"/>
</dbReference>
<keyword evidence="6" id="KW-0282">Flagellum</keyword>
<keyword evidence="2 3" id="KW-0975">Bacterial flagellum</keyword>
<keyword evidence="3" id="KW-0964">Secreted</keyword>
<evidence type="ECO:0000256" key="2">
    <source>
        <dbReference type="ARBA" id="ARBA00023143"/>
    </source>
</evidence>
<dbReference type="InterPro" id="IPR001492">
    <property type="entry name" value="Flagellin"/>
</dbReference>
<evidence type="ECO:0000256" key="1">
    <source>
        <dbReference type="ARBA" id="ARBA00005709"/>
    </source>
</evidence>
<evidence type="ECO:0000313" key="6">
    <source>
        <dbReference type="EMBL" id="RXK15573.1"/>
    </source>
</evidence>
<dbReference type="Proteomes" id="UP000290092">
    <property type="component" value="Unassembled WGS sequence"/>
</dbReference>
<dbReference type="KEGG" id="amyt:AMYT_1661"/>
<dbReference type="RefSeq" id="WP_114842081.1">
    <property type="nucleotide sequence ID" value="NZ_CP031219.1"/>
</dbReference>
<gene>
    <name evidence="6" type="ORF">CP985_07930</name>
</gene>
<dbReference type="EMBL" id="NXID01000025">
    <property type="protein sequence ID" value="RXK15573.1"/>
    <property type="molecule type" value="Genomic_DNA"/>
</dbReference>
<comment type="subcellular location">
    <subcellularLocation>
        <location evidence="3">Secreted</location>
    </subcellularLocation>
    <subcellularLocation>
        <location evidence="3">Bacterial flagellum</location>
    </subcellularLocation>
</comment>
<evidence type="ECO:0000259" key="5">
    <source>
        <dbReference type="Pfam" id="PF00700"/>
    </source>
</evidence>
<sequence length="275" mass="29513">MQINNNVQPYQSPYVDPSKALERVSTGLAINKAADNASALSIADTLRTQSNGYVQAIENANSAIASTQIADKAISEQSNILDTVKEKLLQASTATTSQEGRDALFKDIQKLMKGFDAIASSTSYNGESLLQASKTNQNATTSQSYQIGTESSNTIDTTSIQANSIGVGLNDLITKDSASFTASDAKDYLSKVDKAINTLNDYRSDLGSTQNQLASSGRNLITQEIQTRSAQTEISGANIAQEISNFNKQNVLSQVGTYTQSQFNITQQTVLRLLT</sequence>
<dbReference type="Pfam" id="PF00700">
    <property type="entry name" value="Flagellin_C"/>
    <property type="match status" value="1"/>
</dbReference>
<name>A0AAX2AHR0_9BACT</name>
<dbReference type="Gene3D" id="1.20.1330.10">
    <property type="entry name" value="f41 fragment of flagellin, N-terminal domain"/>
    <property type="match status" value="1"/>
</dbReference>
<dbReference type="PRINTS" id="PR00207">
    <property type="entry name" value="FLAGELLIN"/>
</dbReference>
<feature type="domain" description="Flagellin C-terminal" evidence="5">
    <location>
        <begin position="190"/>
        <end position="274"/>
    </location>
</feature>
<comment type="function">
    <text evidence="3">Flagellin is the subunit protein which polymerizes to form the filaments of bacterial flagella.</text>
</comment>
<organism evidence="6 7">
    <name type="scientific">Malaciobacter mytili LMG 24559</name>
    <dbReference type="NCBI Taxonomy" id="1032238"/>
    <lineage>
        <taxon>Bacteria</taxon>
        <taxon>Pseudomonadati</taxon>
        <taxon>Campylobacterota</taxon>
        <taxon>Epsilonproteobacteria</taxon>
        <taxon>Campylobacterales</taxon>
        <taxon>Arcobacteraceae</taxon>
        <taxon>Malaciobacter</taxon>
    </lineage>
</organism>